<feature type="transmembrane region" description="Helical" evidence="14">
    <location>
        <begin position="19"/>
        <end position="38"/>
    </location>
</feature>
<dbReference type="HAMAP" id="MF_01398">
    <property type="entry name" value="ATP_synth_b_bprime"/>
    <property type="match status" value="1"/>
</dbReference>
<dbReference type="GO" id="GO:0005886">
    <property type="term" value="C:plasma membrane"/>
    <property type="evidence" value="ECO:0007669"/>
    <property type="project" value="UniProtKB-SubCell"/>
</dbReference>
<keyword evidence="5 14" id="KW-0138">CF(0)</keyword>
<keyword evidence="4 14" id="KW-1003">Cell membrane</keyword>
<organism evidence="17 18">
    <name type="scientific">Antrihabitans cavernicola</name>
    <dbReference type="NCBI Taxonomy" id="2495913"/>
    <lineage>
        <taxon>Bacteria</taxon>
        <taxon>Bacillati</taxon>
        <taxon>Actinomycetota</taxon>
        <taxon>Actinomycetes</taxon>
        <taxon>Mycobacteriales</taxon>
        <taxon>Nocardiaceae</taxon>
        <taxon>Antrihabitans</taxon>
    </lineage>
</organism>
<evidence type="ECO:0000256" key="9">
    <source>
        <dbReference type="ARBA" id="ARBA00023065"/>
    </source>
</evidence>
<keyword evidence="9 14" id="KW-0406">Ion transport</keyword>
<feature type="compositionally biased region" description="Low complexity" evidence="16">
    <location>
        <begin position="114"/>
        <end position="124"/>
    </location>
</feature>
<evidence type="ECO:0000256" key="4">
    <source>
        <dbReference type="ARBA" id="ARBA00022475"/>
    </source>
</evidence>
<feature type="region of interest" description="Disordered" evidence="16">
    <location>
        <begin position="104"/>
        <end position="135"/>
    </location>
</feature>
<evidence type="ECO:0000256" key="10">
    <source>
        <dbReference type="ARBA" id="ARBA00023136"/>
    </source>
</evidence>
<evidence type="ECO:0000256" key="5">
    <source>
        <dbReference type="ARBA" id="ARBA00022547"/>
    </source>
</evidence>
<dbReference type="SUPFAM" id="SSF81573">
    <property type="entry name" value="F1F0 ATP synthase subunit B, membrane domain"/>
    <property type="match status" value="1"/>
</dbReference>
<sequence length="165" mass="17765">MDTTVLAAGDNFLIPNGTFFVELIIFAIVLGVIWKFVVPPISAALKERADMVAKTAEDNHKAARAFADADTKYREELANARTEASKIRDGARVEGQKILDDMRSQAKQESDVIQQQSAQDLQAQGDRIATELRSNSGSLATTLADRILGGKSDAASSLADRTGRG</sequence>
<dbReference type="NCBIfam" id="TIGR01144">
    <property type="entry name" value="ATP_synt_b"/>
    <property type="match status" value="1"/>
</dbReference>
<dbReference type="RefSeq" id="WP_149432852.1">
    <property type="nucleotide sequence ID" value="NZ_VLNY01000019.1"/>
</dbReference>
<dbReference type="NCBIfam" id="NF004412">
    <property type="entry name" value="PRK05759.1-3"/>
    <property type="match status" value="1"/>
</dbReference>
<dbReference type="GO" id="GO:0046933">
    <property type="term" value="F:proton-transporting ATP synthase activity, rotational mechanism"/>
    <property type="evidence" value="ECO:0007669"/>
    <property type="project" value="UniProtKB-UniRule"/>
</dbReference>
<evidence type="ECO:0000256" key="11">
    <source>
        <dbReference type="ARBA" id="ARBA00023310"/>
    </source>
</evidence>
<dbReference type="Proteomes" id="UP000322244">
    <property type="component" value="Unassembled WGS sequence"/>
</dbReference>
<accession>A0A5A7S4B2</accession>
<keyword evidence="18" id="KW-1185">Reference proteome</keyword>
<gene>
    <name evidence="14" type="primary">atpF</name>
    <name evidence="17" type="ORF">FOY51_24205</name>
</gene>
<evidence type="ECO:0000313" key="18">
    <source>
        <dbReference type="Proteomes" id="UP000322244"/>
    </source>
</evidence>
<dbReference type="Pfam" id="PF00430">
    <property type="entry name" value="ATP-synt_B"/>
    <property type="match status" value="1"/>
</dbReference>
<dbReference type="CDD" id="cd06503">
    <property type="entry name" value="ATP-synt_Fo_b"/>
    <property type="match status" value="1"/>
</dbReference>
<comment type="function">
    <text evidence="14">Component of the F(0) channel, it forms part of the peripheral stalk, linking F(1) to F(0).</text>
</comment>
<evidence type="ECO:0000256" key="15">
    <source>
        <dbReference type="RuleBase" id="RU003848"/>
    </source>
</evidence>
<comment type="similarity">
    <text evidence="2 14 15">Belongs to the ATPase B chain family.</text>
</comment>
<dbReference type="PANTHER" id="PTHR33445">
    <property type="entry name" value="ATP SYNTHASE SUBUNIT B', CHLOROPLASTIC"/>
    <property type="match status" value="1"/>
</dbReference>
<evidence type="ECO:0000256" key="3">
    <source>
        <dbReference type="ARBA" id="ARBA00022448"/>
    </source>
</evidence>
<evidence type="ECO:0000256" key="16">
    <source>
        <dbReference type="SAM" id="MobiDB-lite"/>
    </source>
</evidence>
<dbReference type="GO" id="GO:0045259">
    <property type="term" value="C:proton-transporting ATP synthase complex"/>
    <property type="evidence" value="ECO:0007669"/>
    <property type="project" value="UniProtKB-KW"/>
</dbReference>
<comment type="caution">
    <text evidence="17">The sequence shown here is derived from an EMBL/GenBank/DDBJ whole genome shotgun (WGS) entry which is preliminary data.</text>
</comment>
<dbReference type="GO" id="GO:0046961">
    <property type="term" value="F:proton-transporting ATPase activity, rotational mechanism"/>
    <property type="evidence" value="ECO:0007669"/>
    <property type="project" value="TreeGrafter"/>
</dbReference>
<dbReference type="EMBL" id="VLNY01000019">
    <property type="protein sequence ID" value="KAA0018045.1"/>
    <property type="molecule type" value="Genomic_DNA"/>
</dbReference>
<comment type="function">
    <text evidence="12 14">F(1)F(0) ATP synthase produces ATP from ADP in the presence of a proton or sodium gradient. F-type ATPases consist of two structural domains, F(1) containing the extramembraneous catalytic core and F(0) containing the membrane proton channel, linked together by a central stalk and a peripheral stalk. During catalysis, ATP synthesis in the catalytic domain of F(1) is coupled via a rotary mechanism of the central stalk subunits to proton translocation.</text>
</comment>
<evidence type="ECO:0000256" key="13">
    <source>
        <dbReference type="ARBA" id="ARBA00025830"/>
    </source>
</evidence>
<name>A0A5A7S4B2_9NOCA</name>
<dbReference type="InterPro" id="IPR050059">
    <property type="entry name" value="ATP_synthase_B_chain"/>
</dbReference>
<evidence type="ECO:0000256" key="2">
    <source>
        <dbReference type="ARBA" id="ARBA00005513"/>
    </source>
</evidence>
<dbReference type="InterPro" id="IPR005864">
    <property type="entry name" value="ATP_synth_F0_bsu_bac"/>
</dbReference>
<dbReference type="OrthoDB" id="5242917at2"/>
<dbReference type="Gene3D" id="1.20.5.620">
    <property type="entry name" value="F1F0 ATP synthase subunit B, membrane domain"/>
    <property type="match status" value="1"/>
</dbReference>
<evidence type="ECO:0000256" key="8">
    <source>
        <dbReference type="ARBA" id="ARBA00022989"/>
    </source>
</evidence>
<protein>
    <recommendedName>
        <fullName evidence="14">ATP synthase subunit b</fullName>
    </recommendedName>
    <alternativeName>
        <fullName evidence="14">ATP synthase F(0) sector subunit b</fullName>
    </alternativeName>
    <alternativeName>
        <fullName evidence="14">ATPase subunit I</fullName>
    </alternativeName>
    <alternativeName>
        <fullName evidence="14">F-type ATPase subunit b</fullName>
        <shortName evidence="14">F-ATPase subunit b</shortName>
    </alternativeName>
</protein>
<keyword evidence="8 14" id="KW-1133">Transmembrane helix</keyword>
<evidence type="ECO:0000256" key="1">
    <source>
        <dbReference type="ARBA" id="ARBA00004162"/>
    </source>
</evidence>
<dbReference type="InterPro" id="IPR002146">
    <property type="entry name" value="ATP_synth_b/b'su_bac/chlpt"/>
</dbReference>
<reference evidence="17 18" key="1">
    <citation type="submission" date="2019-07" db="EMBL/GenBank/DDBJ databases">
        <title>Rhodococcus cavernicolus sp. nov., isolated from a cave.</title>
        <authorList>
            <person name="Lee S.D."/>
        </authorList>
    </citation>
    <scope>NUCLEOTIDE SEQUENCE [LARGE SCALE GENOMIC DNA]</scope>
    <source>
        <strain evidence="17 18">C1-24</strain>
    </source>
</reference>
<keyword evidence="3 14" id="KW-0813">Transport</keyword>
<comment type="subunit">
    <text evidence="13 14">F-type ATPases have 2 components, F(1) - the catalytic core - and F(0) - the membrane proton channel. F(1) has five subunits: alpha(3), beta(3), gamma(1), delta(1), epsilon(1). F(0) has three main subunits: a(1), b(2) and c(10-14). The alpha and beta chains form an alternating ring which encloses part of the gamma chain. F(1) is attached to F(0) by a central stalk formed by the gamma and epsilon chains, while a peripheral stalk is formed by the delta and b chains.</text>
</comment>
<evidence type="ECO:0000256" key="6">
    <source>
        <dbReference type="ARBA" id="ARBA00022692"/>
    </source>
</evidence>
<proteinExistence type="inferred from homology"/>
<evidence type="ECO:0000256" key="14">
    <source>
        <dbReference type="HAMAP-Rule" id="MF_01398"/>
    </source>
</evidence>
<keyword evidence="10 14" id="KW-0472">Membrane</keyword>
<keyword evidence="6 14" id="KW-0812">Transmembrane</keyword>
<keyword evidence="11 14" id="KW-0066">ATP synthesis</keyword>
<dbReference type="PANTHER" id="PTHR33445:SF1">
    <property type="entry name" value="ATP SYNTHASE SUBUNIT B"/>
    <property type="match status" value="1"/>
</dbReference>
<dbReference type="AlphaFoldDB" id="A0A5A7S4B2"/>
<evidence type="ECO:0000256" key="7">
    <source>
        <dbReference type="ARBA" id="ARBA00022781"/>
    </source>
</evidence>
<evidence type="ECO:0000256" key="12">
    <source>
        <dbReference type="ARBA" id="ARBA00025198"/>
    </source>
</evidence>
<keyword evidence="7 14" id="KW-0375">Hydrogen ion transport</keyword>
<dbReference type="InterPro" id="IPR028987">
    <property type="entry name" value="ATP_synth_B-like_membr_sf"/>
</dbReference>
<evidence type="ECO:0000313" key="17">
    <source>
        <dbReference type="EMBL" id="KAA0018045.1"/>
    </source>
</evidence>
<comment type="subcellular location">
    <subcellularLocation>
        <location evidence="1 14">Cell membrane</location>
        <topology evidence="1 14">Single-pass membrane protein</topology>
    </subcellularLocation>
</comment>